<evidence type="ECO:0000256" key="3">
    <source>
        <dbReference type="ARBA" id="ARBA00022679"/>
    </source>
</evidence>
<dbReference type="EMBL" id="RKMK01000061">
    <property type="protein sequence ID" value="RXG85176.1"/>
    <property type="molecule type" value="Genomic_DNA"/>
</dbReference>
<proteinExistence type="inferred from homology"/>
<dbReference type="Proteomes" id="UP000290174">
    <property type="component" value="Unassembled WGS sequence"/>
</dbReference>
<comment type="similarity">
    <text evidence="1">Belongs to the glycosyltransferase 2 family.</text>
</comment>
<name>A0A4V1KUQ2_9BRAD</name>
<comment type="caution">
    <text evidence="5">The sequence shown here is derived from an EMBL/GenBank/DDBJ whole genome shotgun (WGS) entry which is preliminary data.</text>
</comment>
<feature type="domain" description="Glycosyltransferase 2-like" evidence="4">
    <location>
        <begin position="38"/>
        <end position="166"/>
    </location>
</feature>
<sequence length="317" mass="36267">MLVKLDTQATIPIARRLQLEQGDLRISARASYALGRVSVLIPSYVRAEDLRTTLSHTVAQRYRDKEIIVVDDGTPDSTILDTVKQFPSVTYLRTPANLGLIGARNYGAARCTGEFIVNLDDDSWLEDDSGLDLIVSFMREHPRTGVAALNIRLLGEGYLWRLDSDSIRLRTYKGCGNVYRQEVIRSAGEYIREFYRQGEEVERSLRIMDAGFEIRSAPGIRVFHAQSPINRNRARHLAFEAVNYLRKELIRAPFWLLPLGCVRALRFAVRHRREIDRKLYFSELFGTRVPLLTFVLRYRAPVSTRTYFAALALGRQG</sequence>
<dbReference type="InterPro" id="IPR001173">
    <property type="entry name" value="Glyco_trans_2-like"/>
</dbReference>
<evidence type="ECO:0000256" key="2">
    <source>
        <dbReference type="ARBA" id="ARBA00022676"/>
    </source>
</evidence>
<evidence type="ECO:0000313" key="5">
    <source>
        <dbReference type="EMBL" id="RXG85176.1"/>
    </source>
</evidence>
<dbReference type="CDD" id="cd00761">
    <property type="entry name" value="Glyco_tranf_GTA_type"/>
    <property type="match status" value="1"/>
</dbReference>
<dbReference type="AlphaFoldDB" id="A0A4V1KUQ2"/>
<dbReference type="PANTHER" id="PTHR43179:SF12">
    <property type="entry name" value="GALACTOFURANOSYLTRANSFERASE GLFT2"/>
    <property type="match status" value="1"/>
</dbReference>
<dbReference type="InterPro" id="IPR029044">
    <property type="entry name" value="Nucleotide-diphossugar_trans"/>
</dbReference>
<dbReference type="Pfam" id="PF00535">
    <property type="entry name" value="Glycos_transf_2"/>
    <property type="match status" value="1"/>
</dbReference>
<accession>A0A4V1KUQ2</accession>
<dbReference type="GO" id="GO:0016757">
    <property type="term" value="F:glycosyltransferase activity"/>
    <property type="evidence" value="ECO:0007669"/>
    <property type="project" value="UniProtKB-KW"/>
</dbReference>
<reference evidence="5 6" key="1">
    <citation type="submission" date="2018-11" db="EMBL/GenBank/DDBJ databases">
        <title>Bradyrhizobium sp. nov., isolated from effective nodules of peanut in China.</title>
        <authorList>
            <person name="Li Y."/>
        </authorList>
    </citation>
    <scope>NUCLEOTIDE SEQUENCE [LARGE SCALE GENOMIC DNA]</scope>
    <source>
        <strain evidence="5 6">CCBAU 51770</strain>
    </source>
</reference>
<dbReference type="SUPFAM" id="SSF53448">
    <property type="entry name" value="Nucleotide-diphospho-sugar transferases"/>
    <property type="match status" value="1"/>
</dbReference>
<organism evidence="5 6">
    <name type="scientific">Bradyrhizobium zhanjiangense</name>
    <dbReference type="NCBI Taxonomy" id="1325107"/>
    <lineage>
        <taxon>Bacteria</taxon>
        <taxon>Pseudomonadati</taxon>
        <taxon>Pseudomonadota</taxon>
        <taxon>Alphaproteobacteria</taxon>
        <taxon>Hyphomicrobiales</taxon>
        <taxon>Nitrobacteraceae</taxon>
        <taxon>Bradyrhizobium</taxon>
    </lineage>
</organism>
<gene>
    <name evidence="5" type="ORF">EAS61_36965</name>
</gene>
<keyword evidence="2" id="KW-0328">Glycosyltransferase</keyword>
<dbReference type="PANTHER" id="PTHR43179">
    <property type="entry name" value="RHAMNOSYLTRANSFERASE WBBL"/>
    <property type="match status" value="1"/>
</dbReference>
<evidence type="ECO:0000256" key="1">
    <source>
        <dbReference type="ARBA" id="ARBA00006739"/>
    </source>
</evidence>
<dbReference type="Gene3D" id="3.90.550.10">
    <property type="entry name" value="Spore Coat Polysaccharide Biosynthesis Protein SpsA, Chain A"/>
    <property type="match status" value="1"/>
</dbReference>
<protein>
    <submittedName>
        <fullName evidence="5">Glycosyltransferase family 2 protein</fullName>
    </submittedName>
</protein>
<evidence type="ECO:0000259" key="4">
    <source>
        <dbReference type="Pfam" id="PF00535"/>
    </source>
</evidence>
<keyword evidence="3 5" id="KW-0808">Transferase</keyword>
<evidence type="ECO:0000313" key="6">
    <source>
        <dbReference type="Proteomes" id="UP000290174"/>
    </source>
</evidence>